<evidence type="ECO:0000313" key="1">
    <source>
        <dbReference type="EMBL" id="DAF54677.1"/>
    </source>
</evidence>
<name>A0A8S5SUG1_9CAUD</name>
<organism evidence="1">
    <name type="scientific">Siphoviridae sp. ctqPo10</name>
    <dbReference type="NCBI Taxonomy" id="2827948"/>
    <lineage>
        <taxon>Viruses</taxon>
        <taxon>Duplodnaviria</taxon>
        <taxon>Heunggongvirae</taxon>
        <taxon>Uroviricota</taxon>
        <taxon>Caudoviricetes</taxon>
    </lineage>
</organism>
<proteinExistence type="predicted"/>
<protein>
    <submittedName>
        <fullName evidence="1">Uncharacterized protein</fullName>
    </submittedName>
</protein>
<accession>A0A8S5SUG1</accession>
<reference evidence="1" key="1">
    <citation type="journal article" date="2021" name="Proc. Natl. Acad. Sci. U.S.A.">
        <title>A Catalog of Tens of Thousands of Viruses from Human Metagenomes Reveals Hidden Associations with Chronic Diseases.</title>
        <authorList>
            <person name="Tisza M.J."/>
            <person name="Buck C.B."/>
        </authorList>
    </citation>
    <scope>NUCLEOTIDE SEQUENCE</scope>
    <source>
        <strain evidence="1">CtqPo10</strain>
    </source>
</reference>
<dbReference type="EMBL" id="BK032682">
    <property type="protein sequence ID" value="DAF54677.1"/>
    <property type="molecule type" value="Genomic_DNA"/>
</dbReference>
<sequence length="78" mass="9270">MSKKNYKYVPCVKYGDNSGWMGDKFSTMQQAWDYLMEHKKKYDTSNDVVFIGVIKCKKDENPFTRIVDIGIRSYNVWE</sequence>